<dbReference type="Gene3D" id="3.90.550.10">
    <property type="entry name" value="Spore Coat Polysaccharide Biosynthesis Protein SpsA, Chain A"/>
    <property type="match status" value="1"/>
</dbReference>
<accession>A0A383BT55</accession>
<proteinExistence type="inferred from homology"/>
<name>A0A383BT55_9ZZZZ</name>
<dbReference type="CDD" id="cd04179">
    <property type="entry name" value="DPM_DPG-synthase_like"/>
    <property type="match status" value="1"/>
</dbReference>
<keyword evidence="2" id="KW-0328">Glycosyltransferase</keyword>
<dbReference type="InterPro" id="IPR001173">
    <property type="entry name" value="Glyco_trans_2-like"/>
</dbReference>
<evidence type="ECO:0000256" key="2">
    <source>
        <dbReference type="ARBA" id="ARBA00022676"/>
    </source>
</evidence>
<dbReference type="PANTHER" id="PTHR43398:SF1">
    <property type="entry name" value="DOLICHOL-PHOSPHATE MANNOSYLTRANSFERASE SUBUNIT 1"/>
    <property type="match status" value="1"/>
</dbReference>
<dbReference type="InterPro" id="IPR039528">
    <property type="entry name" value="DPM1-like"/>
</dbReference>
<keyword evidence="3" id="KW-0808">Transferase</keyword>
<evidence type="ECO:0000256" key="1">
    <source>
        <dbReference type="ARBA" id="ARBA00006739"/>
    </source>
</evidence>
<dbReference type="Pfam" id="PF00535">
    <property type="entry name" value="Glycos_transf_2"/>
    <property type="match status" value="1"/>
</dbReference>
<dbReference type="AlphaFoldDB" id="A0A383BT55"/>
<feature type="non-terminal residue" evidence="5">
    <location>
        <position position="177"/>
    </location>
</feature>
<evidence type="ECO:0000259" key="4">
    <source>
        <dbReference type="Pfam" id="PF00535"/>
    </source>
</evidence>
<dbReference type="PANTHER" id="PTHR43398">
    <property type="entry name" value="DOLICHOL-PHOSPHATE MANNOSYLTRANSFERASE SUBUNIT 1"/>
    <property type="match status" value="1"/>
</dbReference>
<dbReference type="InterPro" id="IPR029044">
    <property type="entry name" value="Nucleotide-diphossugar_trans"/>
</dbReference>
<gene>
    <name evidence="5" type="ORF">METZ01_LOCUS475349</name>
</gene>
<evidence type="ECO:0000256" key="3">
    <source>
        <dbReference type="ARBA" id="ARBA00022679"/>
    </source>
</evidence>
<organism evidence="5">
    <name type="scientific">marine metagenome</name>
    <dbReference type="NCBI Taxonomy" id="408172"/>
    <lineage>
        <taxon>unclassified sequences</taxon>
        <taxon>metagenomes</taxon>
        <taxon>ecological metagenomes</taxon>
    </lineage>
</organism>
<dbReference type="GO" id="GO:0004582">
    <property type="term" value="F:dolichyl-phosphate beta-D-mannosyltransferase activity"/>
    <property type="evidence" value="ECO:0007669"/>
    <property type="project" value="InterPro"/>
</dbReference>
<evidence type="ECO:0000313" key="5">
    <source>
        <dbReference type="EMBL" id="SVE22495.1"/>
    </source>
</evidence>
<sequence>MKEKNELDILIPVFNESESIVETLKNILSAVKCNYRILICYDYDEDPTLKIIKDNFSQNSQIVFVKNFSKGFNNALISGFEDSTAEAVLIFMADDHTNHVMINSCHTKFKEGYDVVCPSRFVKGGKMIGNPLLKGFLIKVASFFLFNFTSFPIKDPTNSFRLFSRELINKVKIESNK</sequence>
<comment type="similarity">
    <text evidence="1">Belongs to the glycosyltransferase 2 family.</text>
</comment>
<protein>
    <recommendedName>
        <fullName evidence="4">Glycosyltransferase 2-like domain-containing protein</fullName>
    </recommendedName>
</protein>
<reference evidence="5" key="1">
    <citation type="submission" date="2018-05" db="EMBL/GenBank/DDBJ databases">
        <authorList>
            <person name="Lanie J.A."/>
            <person name="Ng W.-L."/>
            <person name="Kazmierczak K.M."/>
            <person name="Andrzejewski T.M."/>
            <person name="Davidsen T.M."/>
            <person name="Wayne K.J."/>
            <person name="Tettelin H."/>
            <person name="Glass J.I."/>
            <person name="Rusch D."/>
            <person name="Podicherti R."/>
            <person name="Tsui H.-C.T."/>
            <person name="Winkler M.E."/>
        </authorList>
    </citation>
    <scope>NUCLEOTIDE SEQUENCE</scope>
</reference>
<dbReference type="EMBL" id="UINC01202607">
    <property type="protein sequence ID" value="SVE22495.1"/>
    <property type="molecule type" value="Genomic_DNA"/>
</dbReference>
<dbReference type="SUPFAM" id="SSF53448">
    <property type="entry name" value="Nucleotide-diphospho-sugar transferases"/>
    <property type="match status" value="1"/>
</dbReference>
<feature type="domain" description="Glycosyltransferase 2-like" evidence="4">
    <location>
        <begin position="9"/>
        <end position="170"/>
    </location>
</feature>